<dbReference type="Gene3D" id="3.10.450.50">
    <property type="match status" value="1"/>
</dbReference>
<sequence>MSQEDMLVALQREVESLKNKMSELEKRAGAADDYIAISNLQRTYGYYVDKGQWDDAADLFAENGTLEIAGRGVYKGQDRVRQYMNNFPKYERGVLFNHMQLQPVITINAESGTAKGRWRTFIQIATLDVEARWGEATYENEYVKVDGIWRIAKLHGFITFYSEYDRGWDKGGVKLVRSFKGLEPDAPSTYNYEAWPEAFIPPYHYPNPVTGRRNNGSV</sequence>
<comment type="caution">
    <text evidence="3">The sequence shown here is derived from an EMBL/GenBank/DDBJ whole genome shotgun (WGS) entry which is preliminary data.</text>
</comment>
<keyword evidence="1" id="KW-0175">Coiled coil</keyword>
<dbReference type="InterPro" id="IPR037401">
    <property type="entry name" value="SnoaL-like"/>
</dbReference>
<dbReference type="RefSeq" id="WP_379882627.1">
    <property type="nucleotide sequence ID" value="NZ_JBHPON010000002.1"/>
</dbReference>
<evidence type="ECO:0000256" key="1">
    <source>
        <dbReference type="SAM" id="Coils"/>
    </source>
</evidence>
<organism evidence="3 4">
    <name type="scientific">Hyphococcus aureus</name>
    <dbReference type="NCBI Taxonomy" id="2666033"/>
    <lineage>
        <taxon>Bacteria</taxon>
        <taxon>Pseudomonadati</taxon>
        <taxon>Pseudomonadota</taxon>
        <taxon>Alphaproteobacteria</taxon>
        <taxon>Parvularculales</taxon>
        <taxon>Parvularculaceae</taxon>
        <taxon>Hyphococcus</taxon>
    </lineage>
</organism>
<feature type="coiled-coil region" evidence="1">
    <location>
        <begin position="7"/>
        <end position="34"/>
    </location>
</feature>
<protein>
    <submittedName>
        <fullName evidence="3">Nuclear transport factor 2 family protein</fullName>
    </submittedName>
</protein>
<proteinExistence type="predicted"/>
<evidence type="ECO:0000313" key="4">
    <source>
        <dbReference type="Proteomes" id="UP001596116"/>
    </source>
</evidence>
<evidence type="ECO:0000259" key="2">
    <source>
        <dbReference type="Pfam" id="PF13577"/>
    </source>
</evidence>
<evidence type="ECO:0000313" key="3">
    <source>
        <dbReference type="EMBL" id="MFC6036145.1"/>
    </source>
</evidence>
<accession>A0ABW1KVJ7</accession>
<dbReference type="Pfam" id="PF13577">
    <property type="entry name" value="SnoaL_4"/>
    <property type="match status" value="1"/>
</dbReference>
<dbReference type="SUPFAM" id="SSF54427">
    <property type="entry name" value="NTF2-like"/>
    <property type="match status" value="1"/>
</dbReference>
<reference evidence="3 4" key="1">
    <citation type="submission" date="2024-09" db="EMBL/GenBank/DDBJ databases">
        <authorList>
            <person name="Zhang Z.-H."/>
        </authorList>
    </citation>
    <scope>NUCLEOTIDE SEQUENCE [LARGE SCALE GENOMIC DNA]</scope>
    <source>
        <strain evidence="3 4">HHTR114</strain>
    </source>
</reference>
<feature type="domain" description="SnoaL-like" evidence="2">
    <location>
        <begin position="31"/>
        <end position="154"/>
    </location>
</feature>
<name>A0ABW1KVJ7_9PROT</name>
<keyword evidence="4" id="KW-1185">Reference proteome</keyword>
<dbReference type="EMBL" id="JBHPON010000002">
    <property type="protein sequence ID" value="MFC6036145.1"/>
    <property type="molecule type" value="Genomic_DNA"/>
</dbReference>
<gene>
    <name evidence="3" type="ORF">ACFMB1_11365</name>
</gene>
<dbReference type="InterPro" id="IPR032710">
    <property type="entry name" value="NTF2-like_dom_sf"/>
</dbReference>
<dbReference type="Proteomes" id="UP001596116">
    <property type="component" value="Unassembled WGS sequence"/>
</dbReference>